<dbReference type="InterPro" id="IPR014049">
    <property type="entry name" value="Glutathione_synthase_N_euk"/>
</dbReference>
<comment type="caution">
    <text evidence="1">The sequence shown here is derived from an EMBL/GenBank/DDBJ whole genome shotgun (WGS) entry which is preliminary data.</text>
</comment>
<gene>
    <name evidence="1" type="ORF">P5673_021049</name>
</gene>
<organism evidence="1 2">
    <name type="scientific">Acropora cervicornis</name>
    <name type="common">Staghorn coral</name>
    <dbReference type="NCBI Taxonomy" id="6130"/>
    <lineage>
        <taxon>Eukaryota</taxon>
        <taxon>Metazoa</taxon>
        <taxon>Cnidaria</taxon>
        <taxon>Anthozoa</taxon>
        <taxon>Hexacorallia</taxon>
        <taxon>Scleractinia</taxon>
        <taxon>Astrocoeniina</taxon>
        <taxon>Acroporidae</taxon>
        <taxon>Acropora</taxon>
    </lineage>
</organism>
<dbReference type="Proteomes" id="UP001249851">
    <property type="component" value="Unassembled WGS sequence"/>
</dbReference>
<dbReference type="Pfam" id="PF03917">
    <property type="entry name" value="GSH_synth_ATP"/>
    <property type="match status" value="2"/>
</dbReference>
<dbReference type="AlphaFoldDB" id="A0AAD9Q922"/>
<dbReference type="Gene3D" id="3.30.470.20">
    <property type="entry name" value="ATP-grasp fold, B domain"/>
    <property type="match status" value="1"/>
</dbReference>
<proteinExistence type="predicted"/>
<evidence type="ECO:0000313" key="1">
    <source>
        <dbReference type="EMBL" id="KAK2556839.1"/>
    </source>
</evidence>
<dbReference type="InterPro" id="IPR005615">
    <property type="entry name" value="Glutathione_synthase"/>
</dbReference>
<evidence type="ECO:0000313" key="2">
    <source>
        <dbReference type="Proteomes" id="UP001249851"/>
    </source>
</evidence>
<dbReference type="EMBL" id="JARQWQ010000053">
    <property type="protein sequence ID" value="KAK2556839.1"/>
    <property type="molecule type" value="Genomic_DNA"/>
</dbReference>
<dbReference type="Gene3D" id="3.30.1490.80">
    <property type="match status" value="1"/>
</dbReference>
<dbReference type="GO" id="GO:0004363">
    <property type="term" value="F:glutathione synthase activity"/>
    <property type="evidence" value="ECO:0007669"/>
    <property type="project" value="InterPro"/>
</dbReference>
<dbReference type="GO" id="GO:0043295">
    <property type="term" value="F:glutathione binding"/>
    <property type="evidence" value="ECO:0007669"/>
    <property type="project" value="TreeGrafter"/>
</dbReference>
<sequence>MSFSYIRENELTQDEVKWLETEARDYCVSHGMVYKDSEGRLQHIPVTLLPSPFPQKQFTAAKEVHTLAADPFTSKLFDIYDKVWQQGNVQPISLGIFRSDYLIDKSDGLHRCSDYSGEVTPKPAKGSISIKQVEMNTISLGGITFSCFVPKMHRYLLQLIGQETSKVPLNNALDEAAGALVKAWELYGSERFSEVVFVLSLAVQVL</sequence>
<reference evidence="1" key="1">
    <citation type="journal article" date="2023" name="G3 (Bethesda)">
        <title>Whole genome assembly and annotation of the endangered Caribbean coral Acropora cervicornis.</title>
        <authorList>
            <person name="Selwyn J.D."/>
            <person name="Vollmer S.V."/>
        </authorList>
    </citation>
    <scope>NUCLEOTIDE SEQUENCE</scope>
    <source>
        <strain evidence="1">K2</strain>
    </source>
</reference>
<dbReference type="GO" id="GO:0005524">
    <property type="term" value="F:ATP binding"/>
    <property type="evidence" value="ECO:0007669"/>
    <property type="project" value="InterPro"/>
</dbReference>
<name>A0AAD9Q922_ACRCE</name>
<reference evidence="1" key="2">
    <citation type="journal article" date="2023" name="Science">
        <title>Genomic signatures of disease resistance in endangered staghorn corals.</title>
        <authorList>
            <person name="Vollmer S.V."/>
            <person name="Selwyn J.D."/>
            <person name="Despard B.A."/>
            <person name="Roesel C.L."/>
        </authorList>
    </citation>
    <scope>NUCLEOTIDE SEQUENCE</scope>
    <source>
        <strain evidence="1">K2</strain>
    </source>
</reference>
<dbReference type="PANTHER" id="PTHR11130:SF0">
    <property type="entry name" value="GLUTATHIONE SYNTHETASE"/>
    <property type="match status" value="1"/>
</dbReference>
<dbReference type="GO" id="GO:0005829">
    <property type="term" value="C:cytosol"/>
    <property type="evidence" value="ECO:0007669"/>
    <property type="project" value="TreeGrafter"/>
</dbReference>
<dbReference type="SUPFAM" id="SSF56059">
    <property type="entry name" value="Glutathione synthetase ATP-binding domain-like"/>
    <property type="match status" value="1"/>
</dbReference>
<keyword evidence="2" id="KW-1185">Reference proteome</keyword>
<dbReference type="PANTHER" id="PTHR11130">
    <property type="entry name" value="GLUTATHIONE SYNTHETASE"/>
    <property type="match status" value="1"/>
</dbReference>
<protein>
    <submittedName>
        <fullName evidence="1">Glutathione synthetase</fullName>
    </submittedName>
</protein>
<accession>A0AAD9Q922</accession>